<dbReference type="OMA" id="PTDYDPP"/>
<keyword evidence="2" id="KW-1185">Reference proteome</keyword>
<dbReference type="Gene3D" id="2.60.40.420">
    <property type="entry name" value="Cupredoxins - blue copper proteins"/>
    <property type="match status" value="1"/>
</dbReference>
<dbReference type="GeneTree" id="ENSGT00940000157994"/>
<evidence type="ECO:0000313" key="2">
    <source>
        <dbReference type="Proteomes" id="UP000694392"/>
    </source>
</evidence>
<name>A0A8D0HNN6_SPHPU</name>
<dbReference type="Proteomes" id="UP000694392">
    <property type="component" value="Unplaced"/>
</dbReference>
<evidence type="ECO:0000313" key="1">
    <source>
        <dbReference type="Ensembl" id="ENSSPUP00000024732.1"/>
    </source>
</evidence>
<protein>
    <submittedName>
        <fullName evidence="1">Uncharacterized protein</fullName>
    </submittedName>
</protein>
<reference evidence="1" key="1">
    <citation type="submission" date="2025-08" db="UniProtKB">
        <authorList>
            <consortium name="Ensembl"/>
        </authorList>
    </citation>
    <scope>IDENTIFICATION</scope>
</reference>
<accession>A0A8D0HNN6</accession>
<proteinExistence type="predicted"/>
<organism evidence="1 2">
    <name type="scientific">Sphenodon punctatus</name>
    <name type="common">Tuatara</name>
    <name type="synonym">Hatteria punctata</name>
    <dbReference type="NCBI Taxonomy" id="8508"/>
    <lineage>
        <taxon>Eukaryota</taxon>
        <taxon>Metazoa</taxon>
        <taxon>Chordata</taxon>
        <taxon>Craniata</taxon>
        <taxon>Vertebrata</taxon>
        <taxon>Euteleostomi</taxon>
        <taxon>Lepidosauria</taxon>
        <taxon>Sphenodontia</taxon>
        <taxon>Sphenodontidae</taxon>
        <taxon>Sphenodon</taxon>
    </lineage>
</organism>
<reference evidence="1" key="2">
    <citation type="submission" date="2025-09" db="UniProtKB">
        <authorList>
            <consortium name="Ensembl"/>
        </authorList>
    </citation>
    <scope>IDENTIFICATION</scope>
</reference>
<dbReference type="Ensembl" id="ENSSPUT00000026402.1">
    <property type="protein sequence ID" value="ENSSPUP00000024732.1"/>
    <property type="gene ID" value="ENSSPUG00000018957.1"/>
</dbReference>
<sequence length="91" mass="10040">FKNLASQPYSLHAVGVSYWKASEGAGYNDETSQPEKEDDKVAPGKNYTYVWEILEDQGPTDYDPPCLTYSYFSHANTVKDSNSGLVGALLV</sequence>
<dbReference type="SUPFAM" id="SSF49503">
    <property type="entry name" value="Cupredoxins"/>
    <property type="match status" value="1"/>
</dbReference>
<dbReference type="InterPro" id="IPR008972">
    <property type="entry name" value="Cupredoxin"/>
</dbReference>
<dbReference type="AlphaFoldDB" id="A0A8D0HNN6"/>